<evidence type="ECO:0000256" key="3">
    <source>
        <dbReference type="ARBA" id="ARBA00022989"/>
    </source>
</evidence>
<evidence type="ECO:0000256" key="7">
    <source>
        <dbReference type="SAM" id="Phobius"/>
    </source>
</evidence>
<evidence type="ECO:0000256" key="1">
    <source>
        <dbReference type="ARBA" id="ARBA00004141"/>
    </source>
</evidence>
<dbReference type="InterPro" id="IPR050829">
    <property type="entry name" value="CorA_MIT"/>
</dbReference>
<reference evidence="8" key="2">
    <citation type="submission" date="2023-06" db="EMBL/GenBank/DDBJ databases">
        <authorList>
            <consortium name="Lawrence Berkeley National Laboratory"/>
            <person name="Haridas S."/>
            <person name="Hensen N."/>
            <person name="Bonometti L."/>
            <person name="Westerberg I."/>
            <person name="Brannstrom I.O."/>
            <person name="Guillou S."/>
            <person name="Cros-Aarteil S."/>
            <person name="Calhoun S."/>
            <person name="Kuo A."/>
            <person name="Mondo S."/>
            <person name="Pangilinan J."/>
            <person name="Riley R."/>
            <person name="Labutti K."/>
            <person name="Andreopoulos B."/>
            <person name="Lipzen A."/>
            <person name="Chen C."/>
            <person name="Yanf M."/>
            <person name="Daum C."/>
            <person name="Ng V."/>
            <person name="Clum A."/>
            <person name="Steindorff A."/>
            <person name="Ohm R."/>
            <person name="Martin F."/>
            <person name="Silar P."/>
            <person name="Natvig D."/>
            <person name="Lalanne C."/>
            <person name="Gautier V."/>
            <person name="Ament-Velasquez S.L."/>
            <person name="Kruys A."/>
            <person name="Hutchinson M.I."/>
            <person name="Powell A.J."/>
            <person name="Barry K."/>
            <person name="Miller A.N."/>
            <person name="Grigoriev I.V."/>
            <person name="Debuchy R."/>
            <person name="Gladieux P."/>
            <person name="Thoren M.H."/>
            <person name="Johannesson H."/>
        </authorList>
    </citation>
    <scope>NUCLEOTIDE SEQUENCE</scope>
    <source>
        <strain evidence="8">CBS 958.72</strain>
    </source>
</reference>
<gene>
    <name evidence="8" type="ORF">B0T24DRAFT_622144</name>
</gene>
<accession>A0AAE0KAB6</accession>
<feature type="compositionally biased region" description="Basic and acidic residues" evidence="6">
    <location>
        <begin position="155"/>
        <end position="165"/>
    </location>
</feature>
<evidence type="ECO:0000256" key="2">
    <source>
        <dbReference type="ARBA" id="ARBA00022692"/>
    </source>
</evidence>
<feature type="compositionally biased region" description="Low complexity" evidence="6">
    <location>
        <begin position="1006"/>
        <end position="1021"/>
    </location>
</feature>
<dbReference type="InterPro" id="IPR045863">
    <property type="entry name" value="CorA_TM1_TM2"/>
</dbReference>
<dbReference type="AlphaFoldDB" id="A0AAE0KAB6"/>
<dbReference type="Proteomes" id="UP001287356">
    <property type="component" value="Unassembled WGS sequence"/>
</dbReference>
<feature type="coiled-coil region" evidence="5">
    <location>
        <begin position="768"/>
        <end position="795"/>
    </location>
</feature>
<feature type="compositionally biased region" description="Polar residues" evidence="6">
    <location>
        <begin position="1029"/>
        <end position="1041"/>
    </location>
</feature>
<comment type="subcellular location">
    <subcellularLocation>
        <location evidence="1">Membrane</location>
        <topology evidence="1">Multi-pass membrane protein</topology>
    </subcellularLocation>
</comment>
<name>A0AAE0KAB6_9PEZI</name>
<feature type="region of interest" description="Disordered" evidence="6">
    <location>
        <begin position="724"/>
        <end position="764"/>
    </location>
</feature>
<sequence length="1041" mass="117201">MDPYPDVVSCLSSDPHDGDISDPVLHYLGCLRFDERQSFFNISHPFWQDEISDESTNLHLSDPSNAARETAQERLQNWKRAVDSKLERLGRLRKAIEGDEEYRHLVKDISVSRAAWQNCYTINVGKKRIRVQQQRQQERTAGAAPSGGMINTTKAKQDPQPDSHMYDPDDDSTAYVVEFDSHGGGQSATASHEASHQRRVREHSISVQALLYPEAGNPGCPVHIKGKLSGNIRWIHLPSNNMAWAEEAVKMCFGHNQESKDSTPIRRHTHNTSKSAPSQALVPEVWQAKPPERSDLRGSRSLRQTCKLVTPGDSSGRPTSSSITLYAPFLSWEIYRRQSVISQMIEANLFDHKIRAKRQERDRRMDRIARRMTDSARPRSRQSRLESKRPLAGLEEGRVRRAHSELYTVVDVVGQVLGGAWRSWYAMVDKNGVLRVHSRLGQYLVDCARMYEAMMSYRDRKLIERYMTADKPLHPRRTLHRALVPSGMGNRSSREREQVVYRWTSPKPSDLHHFDPWHEAWPTHEEMGSEPCETCTQNIRMLPKILVVDQLWMWILNENTIITCFPNRYGAEDDNRGLYKAIRSRLQETNNTVSVFSAALTIIDECSNHLFEPRVEVKTRDQNPPVLEAFNAAINVLRQKQALSREKLLQWANYIRMLQTRGSIIRASTQLGPWTMLDINPEGYIQVEIEDIKEELKAILNITDGHERMLLQLTSNVEKVLGLSTRPAHSPSEQENAQIQPKTAQANGKGKEAPPKPVANEEKRQRFKLGAAEALARIRDRKRQLEDKIKSADELSASAAEVLALKQHTMATAESWRSSVQAASSNRQNTAIVMFTVVTVIFAPLSFMSSVFGMNAAEFANNSWSLGEQFRLLFPLSFAVTALTIVVAFSVRVQTICLLVYRLLSTVLLYRTGLYRVWVLTGVSTARIAAWAYTAVGSTRDRENEKIMLKRQRQRAARRLALRDDFLAQRDAAAVGDEEESAQSTVVDRNSDGVAEKAPVKGGEQTAAAVVTAAPAVPGATGPAGDGTGNQVVTGRADNNV</sequence>
<dbReference type="PANTHER" id="PTHR47685">
    <property type="entry name" value="MAGNESIUM TRANSPORT PROTEIN CORA"/>
    <property type="match status" value="1"/>
</dbReference>
<dbReference type="PANTHER" id="PTHR47685:SF1">
    <property type="entry name" value="MAGNESIUM TRANSPORT PROTEIN CORA"/>
    <property type="match status" value="1"/>
</dbReference>
<dbReference type="GO" id="GO:0016020">
    <property type="term" value="C:membrane"/>
    <property type="evidence" value="ECO:0007669"/>
    <property type="project" value="UniProtKB-SubCell"/>
</dbReference>
<dbReference type="Gene3D" id="1.20.58.340">
    <property type="entry name" value="Magnesium transport protein CorA, transmembrane region"/>
    <property type="match status" value="1"/>
</dbReference>
<evidence type="ECO:0000313" key="8">
    <source>
        <dbReference type="EMBL" id="KAK3373118.1"/>
    </source>
</evidence>
<feature type="region of interest" description="Disordered" evidence="6">
    <location>
        <begin position="257"/>
        <end position="320"/>
    </location>
</feature>
<organism evidence="8 9">
    <name type="scientific">Lasiosphaeria ovina</name>
    <dbReference type="NCBI Taxonomy" id="92902"/>
    <lineage>
        <taxon>Eukaryota</taxon>
        <taxon>Fungi</taxon>
        <taxon>Dikarya</taxon>
        <taxon>Ascomycota</taxon>
        <taxon>Pezizomycotina</taxon>
        <taxon>Sordariomycetes</taxon>
        <taxon>Sordariomycetidae</taxon>
        <taxon>Sordariales</taxon>
        <taxon>Lasiosphaeriaceae</taxon>
        <taxon>Lasiosphaeria</taxon>
    </lineage>
</organism>
<feature type="region of interest" description="Disordered" evidence="6">
    <location>
        <begin position="132"/>
        <end position="165"/>
    </location>
</feature>
<dbReference type="SUPFAM" id="SSF144083">
    <property type="entry name" value="Magnesium transport protein CorA, transmembrane region"/>
    <property type="match status" value="1"/>
</dbReference>
<dbReference type="Pfam" id="PF01544">
    <property type="entry name" value="CorA"/>
    <property type="match status" value="1"/>
</dbReference>
<comment type="caution">
    <text evidence="8">The sequence shown here is derived from an EMBL/GenBank/DDBJ whole genome shotgun (WGS) entry which is preliminary data.</text>
</comment>
<feature type="transmembrane region" description="Helical" evidence="7">
    <location>
        <begin position="831"/>
        <end position="852"/>
    </location>
</feature>
<feature type="compositionally biased region" description="Basic and acidic residues" evidence="6">
    <location>
        <begin position="989"/>
        <end position="999"/>
    </location>
</feature>
<feature type="compositionally biased region" description="Basic and acidic residues" evidence="6">
    <location>
        <begin position="749"/>
        <end position="764"/>
    </location>
</feature>
<reference evidence="8" key="1">
    <citation type="journal article" date="2023" name="Mol. Phylogenet. Evol.">
        <title>Genome-scale phylogeny and comparative genomics of the fungal order Sordariales.</title>
        <authorList>
            <person name="Hensen N."/>
            <person name="Bonometti L."/>
            <person name="Westerberg I."/>
            <person name="Brannstrom I.O."/>
            <person name="Guillou S."/>
            <person name="Cros-Aarteil S."/>
            <person name="Calhoun S."/>
            <person name="Haridas S."/>
            <person name="Kuo A."/>
            <person name="Mondo S."/>
            <person name="Pangilinan J."/>
            <person name="Riley R."/>
            <person name="LaButti K."/>
            <person name="Andreopoulos B."/>
            <person name="Lipzen A."/>
            <person name="Chen C."/>
            <person name="Yan M."/>
            <person name="Daum C."/>
            <person name="Ng V."/>
            <person name="Clum A."/>
            <person name="Steindorff A."/>
            <person name="Ohm R.A."/>
            <person name="Martin F."/>
            <person name="Silar P."/>
            <person name="Natvig D.O."/>
            <person name="Lalanne C."/>
            <person name="Gautier V."/>
            <person name="Ament-Velasquez S.L."/>
            <person name="Kruys A."/>
            <person name="Hutchinson M.I."/>
            <person name="Powell A.J."/>
            <person name="Barry K."/>
            <person name="Miller A.N."/>
            <person name="Grigoriev I.V."/>
            <person name="Debuchy R."/>
            <person name="Gladieux P."/>
            <person name="Hiltunen Thoren M."/>
            <person name="Johannesson H."/>
        </authorList>
    </citation>
    <scope>NUCLEOTIDE SEQUENCE</scope>
    <source>
        <strain evidence="8">CBS 958.72</strain>
    </source>
</reference>
<feature type="compositionally biased region" description="Polar residues" evidence="6">
    <location>
        <begin position="731"/>
        <end position="746"/>
    </location>
</feature>
<evidence type="ECO:0008006" key="10">
    <source>
        <dbReference type="Google" id="ProtNLM"/>
    </source>
</evidence>
<feature type="region of interest" description="Disordered" evidence="6">
    <location>
        <begin position="360"/>
        <end position="391"/>
    </location>
</feature>
<keyword evidence="9" id="KW-1185">Reference proteome</keyword>
<evidence type="ECO:0000313" key="9">
    <source>
        <dbReference type="Proteomes" id="UP001287356"/>
    </source>
</evidence>
<keyword evidence="4 7" id="KW-0472">Membrane</keyword>
<keyword evidence="5" id="KW-0175">Coiled coil</keyword>
<feature type="transmembrane region" description="Helical" evidence="7">
    <location>
        <begin position="872"/>
        <end position="901"/>
    </location>
</feature>
<keyword evidence="3 7" id="KW-1133">Transmembrane helix</keyword>
<proteinExistence type="predicted"/>
<dbReference type="EMBL" id="JAULSN010000004">
    <property type="protein sequence ID" value="KAK3373118.1"/>
    <property type="molecule type" value="Genomic_DNA"/>
</dbReference>
<evidence type="ECO:0000256" key="5">
    <source>
        <dbReference type="SAM" id="Coils"/>
    </source>
</evidence>
<dbReference type="InterPro" id="IPR002523">
    <property type="entry name" value="MgTranspt_CorA/ZnTranspt_ZntB"/>
</dbReference>
<evidence type="ECO:0000256" key="4">
    <source>
        <dbReference type="ARBA" id="ARBA00023136"/>
    </source>
</evidence>
<evidence type="ECO:0000256" key="6">
    <source>
        <dbReference type="SAM" id="MobiDB-lite"/>
    </source>
</evidence>
<protein>
    <recommendedName>
        <fullName evidence="10">Ankyrin repeat protein</fullName>
    </recommendedName>
</protein>
<dbReference type="GO" id="GO:0046873">
    <property type="term" value="F:metal ion transmembrane transporter activity"/>
    <property type="evidence" value="ECO:0007669"/>
    <property type="project" value="InterPro"/>
</dbReference>
<keyword evidence="2 7" id="KW-0812">Transmembrane</keyword>
<feature type="region of interest" description="Disordered" evidence="6">
    <location>
        <begin position="973"/>
        <end position="1041"/>
    </location>
</feature>
<feature type="region of interest" description="Disordered" evidence="6">
    <location>
        <begin position="180"/>
        <end position="199"/>
    </location>
</feature>
<feature type="transmembrane region" description="Helical" evidence="7">
    <location>
        <begin position="913"/>
        <end position="936"/>
    </location>
</feature>